<evidence type="ECO:0000313" key="1">
    <source>
        <dbReference type="EMBL" id="BAC20696.1"/>
    </source>
</evidence>
<evidence type="ECO:0000313" key="2">
    <source>
        <dbReference type="Proteomes" id="UP000000763"/>
    </source>
</evidence>
<reference evidence="2" key="2">
    <citation type="journal article" date="2008" name="Nucleic Acids Res.">
        <title>The rice annotation project database (RAP-DB): 2008 update.</title>
        <authorList>
            <consortium name="The rice annotation project (RAP)"/>
        </authorList>
    </citation>
    <scope>GENOME REANNOTATION</scope>
    <source>
        <strain evidence="2">cv. Nipponbare</strain>
    </source>
</reference>
<gene>
    <name evidence="1" type="primary">P0048D08.116</name>
</gene>
<accession>Q8H4D1</accession>
<reference evidence="2" key="1">
    <citation type="journal article" date="2005" name="Nature">
        <title>The map-based sequence of the rice genome.</title>
        <authorList>
            <consortium name="International rice genome sequencing project (IRGSP)"/>
            <person name="Matsumoto T."/>
            <person name="Wu J."/>
            <person name="Kanamori H."/>
            <person name="Katayose Y."/>
            <person name="Fujisawa M."/>
            <person name="Namiki N."/>
            <person name="Mizuno H."/>
            <person name="Yamamoto K."/>
            <person name="Antonio B.A."/>
            <person name="Baba T."/>
            <person name="Sakata K."/>
            <person name="Nagamura Y."/>
            <person name="Aoki H."/>
            <person name="Arikawa K."/>
            <person name="Arita K."/>
            <person name="Bito T."/>
            <person name="Chiden Y."/>
            <person name="Fujitsuka N."/>
            <person name="Fukunaka R."/>
            <person name="Hamada M."/>
            <person name="Harada C."/>
            <person name="Hayashi A."/>
            <person name="Hijishita S."/>
            <person name="Honda M."/>
            <person name="Hosokawa S."/>
            <person name="Ichikawa Y."/>
            <person name="Idonuma A."/>
            <person name="Iijima M."/>
            <person name="Ikeda M."/>
            <person name="Ikeno M."/>
            <person name="Ito K."/>
            <person name="Ito S."/>
            <person name="Ito T."/>
            <person name="Ito Y."/>
            <person name="Ito Y."/>
            <person name="Iwabuchi A."/>
            <person name="Kamiya K."/>
            <person name="Karasawa W."/>
            <person name="Kurita K."/>
            <person name="Katagiri S."/>
            <person name="Kikuta A."/>
            <person name="Kobayashi H."/>
            <person name="Kobayashi N."/>
            <person name="Machita K."/>
            <person name="Maehara T."/>
            <person name="Masukawa M."/>
            <person name="Mizubayashi T."/>
            <person name="Mukai Y."/>
            <person name="Nagasaki H."/>
            <person name="Nagata Y."/>
            <person name="Naito S."/>
            <person name="Nakashima M."/>
            <person name="Nakama Y."/>
            <person name="Nakamichi Y."/>
            <person name="Nakamura M."/>
            <person name="Meguro A."/>
            <person name="Negishi M."/>
            <person name="Ohta I."/>
            <person name="Ohta T."/>
            <person name="Okamoto M."/>
            <person name="Ono N."/>
            <person name="Saji S."/>
            <person name="Sakaguchi M."/>
            <person name="Sakai K."/>
            <person name="Shibata M."/>
            <person name="Shimokawa T."/>
            <person name="Song J."/>
            <person name="Takazaki Y."/>
            <person name="Terasawa K."/>
            <person name="Tsugane M."/>
            <person name="Tsuji K."/>
            <person name="Ueda S."/>
            <person name="Waki K."/>
            <person name="Yamagata H."/>
            <person name="Yamamoto M."/>
            <person name="Yamamoto S."/>
            <person name="Yamane H."/>
            <person name="Yoshiki S."/>
            <person name="Yoshihara R."/>
            <person name="Yukawa K."/>
            <person name="Zhong H."/>
            <person name="Yano M."/>
            <person name="Yuan Q."/>
            <person name="Ouyang S."/>
            <person name="Liu J."/>
            <person name="Jones K.M."/>
            <person name="Gansberger K."/>
            <person name="Moffat K."/>
            <person name="Hill J."/>
            <person name="Bera J."/>
            <person name="Fadrosh D."/>
            <person name="Jin S."/>
            <person name="Johri S."/>
            <person name="Kim M."/>
            <person name="Overton L."/>
            <person name="Reardon M."/>
            <person name="Tsitrin T."/>
            <person name="Vuong H."/>
            <person name="Weaver B."/>
            <person name="Ciecko A."/>
            <person name="Tallon L."/>
            <person name="Jackson J."/>
            <person name="Pai G."/>
            <person name="Aken S.V."/>
            <person name="Utterback T."/>
            <person name="Reidmuller S."/>
            <person name="Feldblyum T."/>
            <person name="Hsiao J."/>
            <person name="Zismann V."/>
            <person name="Iobst S."/>
            <person name="de Vazeille A.R."/>
            <person name="Buell C.R."/>
            <person name="Ying K."/>
            <person name="Li Y."/>
            <person name="Lu T."/>
            <person name="Huang Y."/>
            <person name="Zhao Q."/>
            <person name="Feng Q."/>
            <person name="Zhang L."/>
            <person name="Zhu J."/>
            <person name="Weng Q."/>
            <person name="Mu J."/>
            <person name="Lu Y."/>
            <person name="Fan D."/>
            <person name="Liu Y."/>
            <person name="Guan J."/>
            <person name="Zhang Y."/>
            <person name="Yu S."/>
            <person name="Liu X."/>
            <person name="Zhang Y."/>
            <person name="Hong G."/>
            <person name="Han B."/>
            <person name="Choisne N."/>
            <person name="Demange N."/>
            <person name="Orjeda G."/>
            <person name="Samain S."/>
            <person name="Cattolico L."/>
            <person name="Pelletier E."/>
            <person name="Couloux A."/>
            <person name="Segurens B."/>
            <person name="Wincker P."/>
            <person name="D'Hont A."/>
            <person name="Scarpelli C."/>
            <person name="Weissenbach J."/>
            <person name="Salanoubat M."/>
            <person name="Quetier F."/>
            <person name="Yu Y."/>
            <person name="Kim H.R."/>
            <person name="Rambo T."/>
            <person name="Currie J."/>
            <person name="Collura K."/>
            <person name="Luo M."/>
            <person name="Yang T."/>
            <person name="Ammiraju J.S.S."/>
            <person name="Engler F."/>
            <person name="Soderlund C."/>
            <person name="Wing R.A."/>
            <person name="Palmer L.E."/>
            <person name="de la Bastide M."/>
            <person name="Spiegel L."/>
            <person name="Nascimento L."/>
            <person name="Zutavern T."/>
            <person name="O'Shaughnessy A."/>
            <person name="Dike S."/>
            <person name="Dedhia N."/>
            <person name="Preston R."/>
            <person name="Balija V."/>
            <person name="McCombie W.R."/>
            <person name="Chow T."/>
            <person name="Chen H."/>
            <person name="Chung M."/>
            <person name="Chen C."/>
            <person name="Shaw J."/>
            <person name="Wu H."/>
            <person name="Hsiao K."/>
            <person name="Chao Y."/>
            <person name="Chu M."/>
            <person name="Cheng C."/>
            <person name="Hour A."/>
            <person name="Lee P."/>
            <person name="Lin S."/>
            <person name="Lin Y."/>
            <person name="Liou J."/>
            <person name="Liu S."/>
            <person name="Hsing Y."/>
            <person name="Raghuvanshi S."/>
            <person name="Mohanty A."/>
            <person name="Bharti A.K."/>
            <person name="Gaur A."/>
            <person name="Gupta V."/>
            <person name="Kumar D."/>
            <person name="Ravi V."/>
            <person name="Vij S."/>
            <person name="Kapur A."/>
            <person name="Khurana P."/>
            <person name="Khurana P."/>
            <person name="Khurana J.P."/>
            <person name="Tyagi A.K."/>
            <person name="Gaikwad K."/>
            <person name="Singh A."/>
            <person name="Dalal V."/>
            <person name="Srivastava S."/>
            <person name="Dixit A."/>
            <person name="Pal A.K."/>
            <person name="Ghazi I.A."/>
            <person name="Yadav M."/>
            <person name="Pandit A."/>
            <person name="Bhargava A."/>
            <person name="Sureshbabu K."/>
            <person name="Batra K."/>
            <person name="Sharma T.R."/>
            <person name="Mohapatra T."/>
            <person name="Singh N.K."/>
            <person name="Messing J."/>
            <person name="Nelson A.B."/>
            <person name="Fuks G."/>
            <person name="Kavchok S."/>
            <person name="Keizer G."/>
            <person name="Linton E."/>
            <person name="Llaca V."/>
            <person name="Song R."/>
            <person name="Tanyolac B."/>
            <person name="Young S."/>
            <person name="Ho-Il K."/>
            <person name="Hahn J.H."/>
            <person name="Sangsakoo G."/>
            <person name="Vanavichit A."/>
            <person name="de Mattos Luiz.A.T."/>
            <person name="Zimmer P.D."/>
            <person name="Malone G."/>
            <person name="Dellagostin O."/>
            <person name="de Oliveira A.C."/>
            <person name="Bevan M."/>
            <person name="Bancroft I."/>
            <person name="Minx P."/>
            <person name="Cordum H."/>
            <person name="Wilson R."/>
            <person name="Cheng Z."/>
            <person name="Jin W."/>
            <person name="Jiang J."/>
            <person name="Leong S.A."/>
            <person name="Iwama H."/>
            <person name="Gojobori T."/>
            <person name="Itoh T."/>
            <person name="Niimura Y."/>
            <person name="Fujii Y."/>
            <person name="Habara T."/>
            <person name="Sakai H."/>
            <person name="Sato Y."/>
            <person name="Wilson G."/>
            <person name="Kumar K."/>
            <person name="McCouch S."/>
            <person name="Juretic N."/>
            <person name="Hoen D."/>
            <person name="Wright S."/>
            <person name="Bruskiewich R."/>
            <person name="Bureau T."/>
            <person name="Miyao A."/>
            <person name="Hirochika H."/>
            <person name="Nishikawa T."/>
            <person name="Kadowaki K."/>
            <person name="Sugiura M."/>
            <person name="Burr B."/>
            <person name="Sasaki T."/>
        </authorList>
    </citation>
    <scope>NUCLEOTIDE SEQUENCE [LARGE SCALE GENOMIC DNA]</scope>
    <source>
        <strain evidence="2">cv. Nipponbare</strain>
    </source>
</reference>
<dbReference type="EMBL" id="AP004269">
    <property type="protein sequence ID" value="BAC20696.1"/>
    <property type="molecule type" value="Genomic_DNA"/>
</dbReference>
<sequence length="125" mass="13740">MASAATLLLVRRGIMEAAPSHEHAAAHGGGWRRLEAAAGWRLSGSRWRLSSTSIENTFPAHWLPKRLCASPIWLFPLPNVTPASGILEVDGTAAAREEEEISFRREVGLRVGAAEAQTYGRRWPR</sequence>
<dbReference type="AlphaFoldDB" id="Q8H4D1"/>
<protein>
    <submittedName>
        <fullName evidence="1">Uncharacterized protein</fullName>
    </submittedName>
</protein>
<organism evidence="1 2">
    <name type="scientific">Oryza sativa subsp. japonica</name>
    <name type="common">Rice</name>
    <dbReference type="NCBI Taxonomy" id="39947"/>
    <lineage>
        <taxon>Eukaryota</taxon>
        <taxon>Viridiplantae</taxon>
        <taxon>Streptophyta</taxon>
        <taxon>Embryophyta</taxon>
        <taxon>Tracheophyta</taxon>
        <taxon>Spermatophyta</taxon>
        <taxon>Magnoliopsida</taxon>
        <taxon>Liliopsida</taxon>
        <taxon>Poales</taxon>
        <taxon>Poaceae</taxon>
        <taxon>BOP clade</taxon>
        <taxon>Oryzoideae</taxon>
        <taxon>Oryzeae</taxon>
        <taxon>Oryzinae</taxon>
        <taxon>Oryza</taxon>
        <taxon>Oryza sativa</taxon>
    </lineage>
</organism>
<dbReference type="Proteomes" id="UP000000763">
    <property type="component" value="Chromosome 7"/>
</dbReference>
<name>Q8H4D1_ORYSJ</name>
<proteinExistence type="predicted"/>